<reference evidence="3" key="1">
    <citation type="submission" date="2023-01" db="EMBL/GenBank/DDBJ databases">
        <title>Genome assembly of the deep-sea coral Lophelia pertusa.</title>
        <authorList>
            <person name="Herrera S."/>
            <person name="Cordes E."/>
        </authorList>
    </citation>
    <scope>NUCLEOTIDE SEQUENCE</scope>
    <source>
        <strain evidence="3">USNM1676648</strain>
        <tissue evidence="3">Polyp</tissue>
    </source>
</reference>
<evidence type="ECO:0000256" key="1">
    <source>
        <dbReference type="ARBA" id="ARBA00022603"/>
    </source>
</evidence>
<evidence type="ECO:0008006" key="5">
    <source>
        <dbReference type="Google" id="ProtNLM"/>
    </source>
</evidence>
<keyword evidence="4" id="KW-1185">Reference proteome</keyword>
<name>A0A9X0A474_9CNID</name>
<evidence type="ECO:0000313" key="3">
    <source>
        <dbReference type="EMBL" id="KAJ7393168.1"/>
    </source>
</evidence>
<dbReference type="PANTHER" id="PTHR40048:SF1">
    <property type="entry name" value="RHAMNOSYL O-METHYLTRANSFERASE"/>
    <property type="match status" value="1"/>
</dbReference>
<evidence type="ECO:0000313" key="4">
    <source>
        <dbReference type="Proteomes" id="UP001163046"/>
    </source>
</evidence>
<dbReference type="Proteomes" id="UP001163046">
    <property type="component" value="Unassembled WGS sequence"/>
</dbReference>
<keyword evidence="2" id="KW-0808">Transferase</keyword>
<evidence type="ECO:0000256" key="2">
    <source>
        <dbReference type="ARBA" id="ARBA00022679"/>
    </source>
</evidence>
<comment type="caution">
    <text evidence="3">The sequence shown here is derived from an EMBL/GenBank/DDBJ whole genome shotgun (WGS) entry which is preliminary data.</text>
</comment>
<dbReference type="GO" id="GO:0008610">
    <property type="term" value="P:lipid biosynthetic process"/>
    <property type="evidence" value="ECO:0007669"/>
    <property type="project" value="InterPro"/>
</dbReference>
<sequence>MESTIEDHTNYETLEKDIAKELNDKNRFVAMKERRETSVLSSDIVASISHGKLLTLWRGVSILKDPLSLTIMQQLLWELKPRTVIEFGAYKGGSALWTADMLKMFGCKSRVISIDINLSLLDAVARESPDVEFIEGDLFHVEKCFPGDFLKNLPHPWYLMEDAHVNMTRVLEYFDTFLEPGDYICIEDTHPLHSAVVDQGLMKELYSYTEFAIGQAKLNELKTFVMGRSDRYQVDQRYTDFFGYNATWNMNGYLRRV</sequence>
<dbReference type="Gene3D" id="3.40.50.150">
    <property type="entry name" value="Vaccinia Virus protein VP39"/>
    <property type="match status" value="1"/>
</dbReference>
<accession>A0A9X0A474</accession>
<organism evidence="3 4">
    <name type="scientific">Desmophyllum pertusum</name>
    <dbReference type="NCBI Taxonomy" id="174260"/>
    <lineage>
        <taxon>Eukaryota</taxon>
        <taxon>Metazoa</taxon>
        <taxon>Cnidaria</taxon>
        <taxon>Anthozoa</taxon>
        <taxon>Hexacorallia</taxon>
        <taxon>Scleractinia</taxon>
        <taxon>Caryophylliina</taxon>
        <taxon>Caryophylliidae</taxon>
        <taxon>Desmophyllum</taxon>
    </lineage>
</organism>
<protein>
    <recommendedName>
        <fullName evidence="5">Rhamnosyl O-methyltransferase</fullName>
    </recommendedName>
</protein>
<dbReference type="GO" id="GO:0005886">
    <property type="term" value="C:plasma membrane"/>
    <property type="evidence" value="ECO:0007669"/>
    <property type="project" value="TreeGrafter"/>
</dbReference>
<dbReference type="Pfam" id="PF04989">
    <property type="entry name" value="RMNT_CmcI"/>
    <property type="match status" value="1"/>
</dbReference>
<dbReference type="GO" id="GO:0008168">
    <property type="term" value="F:methyltransferase activity"/>
    <property type="evidence" value="ECO:0007669"/>
    <property type="project" value="UniProtKB-KW"/>
</dbReference>
<keyword evidence="1" id="KW-0489">Methyltransferase</keyword>
<dbReference type="SUPFAM" id="SSF53335">
    <property type="entry name" value="S-adenosyl-L-methionine-dependent methyltransferases"/>
    <property type="match status" value="1"/>
</dbReference>
<dbReference type="InterPro" id="IPR007072">
    <property type="entry name" value="RNMT_CmcI"/>
</dbReference>
<dbReference type="AlphaFoldDB" id="A0A9X0A474"/>
<gene>
    <name evidence="3" type="ORF">OS493_006134</name>
</gene>
<dbReference type="GO" id="GO:0032259">
    <property type="term" value="P:methylation"/>
    <property type="evidence" value="ECO:0007669"/>
    <property type="project" value="UniProtKB-KW"/>
</dbReference>
<proteinExistence type="predicted"/>
<dbReference type="OrthoDB" id="186626at2759"/>
<dbReference type="EMBL" id="MU825398">
    <property type="protein sequence ID" value="KAJ7393168.1"/>
    <property type="molecule type" value="Genomic_DNA"/>
</dbReference>
<dbReference type="InterPro" id="IPR029063">
    <property type="entry name" value="SAM-dependent_MTases_sf"/>
</dbReference>
<dbReference type="PANTHER" id="PTHR40048">
    <property type="entry name" value="RHAMNOSYL O-METHYLTRANSFERASE"/>
    <property type="match status" value="1"/>
</dbReference>